<dbReference type="GO" id="GO:0030334">
    <property type="term" value="P:regulation of cell migration"/>
    <property type="evidence" value="ECO:0007669"/>
    <property type="project" value="TreeGrafter"/>
</dbReference>
<dbReference type="PIRSF" id="PIRSF001814">
    <property type="entry name" value="Somatostatin"/>
    <property type="match status" value="1"/>
</dbReference>
<dbReference type="PANTHER" id="PTHR10558">
    <property type="entry name" value="SOMATOSTATIN"/>
    <property type="match status" value="1"/>
</dbReference>
<evidence type="ECO:0000259" key="10">
    <source>
        <dbReference type="Pfam" id="PF03002"/>
    </source>
</evidence>
<feature type="disulfide bond" evidence="8">
    <location>
        <begin position="104"/>
        <end position="115"/>
    </location>
</feature>
<evidence type="ECO:0000313" key="12">
    <source>
        <dbReference type="Proteomes" id="UP001221898"/>
    </source>
</evidence>
<dbReference type="AlphaFoldDB" id="A0AAD7WQY1"/>
<evidence type="ECO:0000313" key="11">
    <source>
        <dbReference type="EMBL" id="KAJ8406151.1"/>
    </source>
</evidence>
<evidence type="ECO:0000256" key="7">
    <source>
        <dbReference type="ARBA" id="ARBA00023157"/>
    </source>
</evidence>
<accession>A0AAD7WQY1</accession>
<evidence type="ECO:0000256" key="4">
    <source>
        <dbReference type="ARBA" id="ARBA00022525"/>
    </source>
</evidence>
<name>A0AAD7WQY1_9TELE</name>
<dbReference type="InterPro" id="IPR004250">
    <property type="entry name" value="Somatostatin"/>
</dbReference>
<evidence type="ECO:0000256" key="2">
    <source>
        <dbReference type="ARBA" id="ARBA00004613"/>
    </source>
</evidence>
<dbReference type="Proteomes" id="UP001221898">
    <property type="component" value="Unassembled WGS sequence"/>
</dbReference>
<dbReference type="EMBL" id="JAINUG010000044">
    <property type="protein sequence ID" value="KAJ8406151.1"/>
    <property type="molecule type" value="Genomic_DNA"/>
</dbReference>
<evidence type="ECO:0000256" key="5">
    <source>
        <dbReference type="ARBA" id="ARBA00022685"/>
    </source>
</evidence>
<keyword evidence="12" id="KW-1185">Reference proteome</keyword>
<reference evidence="11" key="1">
    <citation type="journal article" date="2023" name="Science">
        <title>Genome structures resolve the early diversification of teleost fishes.</title>
        <authorList>
            <person name="Parey E."/>
            <person name="Louis A."/>
            <person name="Montfort J."/>
            <person name="Bouchez O."/>
            <person name="Roques C."/>
            <person name="Iampietro C."/>
            <person name="Lluch J."/>
            <person name="Castinel A."/>
            <person name="Donnadieu C."/>
            <person name="Desvignes T."/>
            <person name="Floi Bucao C."/>
            <person name="Jouanno E."/>
            <person name="Wen M."/>
            <person name="Mejri S."/>
            <person name="Dirks R."/>
            <person name="Jansen H."/>
            <person name="Henkel C."/>
            <person name="Chen W.J."/>
            <person name="Zahm M."/>
            <person name="Cabau C."/>
            <person name="Klopp C."/>
            <person name="Thompson A.W."/>
            <person name="Robinson-Rechavi M."/>
            <person name="Braasch I."/>
            <person name="Lecointre G."/>
            <person name="Bobe J."/>
            <person name="Postlethwait J.H."/>
            <person name="Berthelot C."/>
            <person name="Roest Crollius H."/>
            <person name="Guiguen Y."/>
        </authorList>
    </citation>
    <scope>NUCLEOTIDE SEQUENCE</scope>
    <source>
        <strain evidence="11">NC1722</strain>
    </source>
</reference>
<dbReference type="GO" id="GO:0005615">
    <property type="term" value="C:extracellular space"/>
    <property type="evidence" value="ECO:0007669"/>
    <property type="project" value="TreeGrafter"/>
</dbReference>
<keyword evidence="7 8" id="KW-1015">Disulfide bond</keyword>
<comment type="subcellular location">
    <subcellularLocation>
        <location evidence="2">Secreted</location>
    </subcellularLocation>
</comment>
<feature type="domain" description="Somatostatin/Cortistatin C-terminal" evidence="10">
    <location>
        <begin position="98"/>
        <end position="115"/>
    </location>
</feature>
<keyword evidence="4" id="KW-0964">Secreted</keyword>
<gene>
    <name evidence="11" type="ORF">AAFF_G00303820</name>
</gene>
<keyword evidence="6" id="KW-0372">Hormone</keyword>
<dbReference type="InterPro" id="IPR018142">
    <property type="entry name" value="Somatostatin/Cortistatin_C"/>
</dbReference>
<proteinExistence type="inferred from homology"/>
<organism evidence="11 12">
    <name type="scientific">Aldrovandia affinis</name>
    <dbReference type="NCBI Taxonomy" id="143900"/>
    <lineage>
        <taxon>Eukaryota</taxon>
        <taxon>Metazoa</taxon>
        <taxon>Chordata</taxon>
        <taxon>Craniata</taxon>
        <taxon>Vertebrata</taxon>
        <taxon>Euteleostomi</taxon>
        <taxon>Actinopterygii</taxon>
        <taxon>Neopterygii</taxon>
        <taxon>Teleostei</taxon>
        <taxon>Notacanthiformes</taxon>
        <taxon>Halosauridae</taxon>
        <taxon>Aldrovandia</taxon>
    </lineage>
</organism>
<keyword evidence="9" id="KW-0732">Signal</keyword>
<comment type="function">
    <text evidence="1">Somatostatin inhibits the release of somatotropin.</text>
</comment>
<sequence length="115" mass="12990">MISSRIQLLSCSFLYLALAVGSLSGAPSDLRLRQFLQRSLIAPENKQDLDRYTVAELLSELVRSENEALGSEELTRRAARDEPRLQLERGASLLLAPRERKAGCKNFFWKTFTSC</sequence>
<dbReference type="GO" id="GO:0005179">
    <property type="term" value="F:hormone activity"/>
    <property type="evidence" value="ECO:0007669"/>
    <property type="project" value="UniProtKB-KW"/>
</dbReference>
<dbReference type="Pfam" id="PF03002">
    <property type="entry name" value="Somatostatin"/>
    <property type="match status" value="1"/>
</dbReference>
<feature type="chain" id="PRO_5042218787" description="Somatostatin/Cortistatin C-terminal domain-containing protein" evidence="9">
    <location>
        <begin position="20"/>
        <end position="115"/>
    </location>
</feature>
<feature type="signal peptide" evidence="9">
    <location>
        <begin position="1"/>
        <end position="19"/>
    </location>
</feature>
<evidence type="ECO:0000256" key="6">
    <source>
        <dbReference type="ARBA" id="ARBA00022702"/>
    </source>
</evidence>
<comment type="similarity">
    <text evidence="3">Belongs to the somatostatin family.</text>
</comment>
<evidence type="ECO:0000256" key="3">
    <source>
        <dbReference type="ARBA" id="ARBA00008327"/>
    </source>
</evidence>
<evidence type="ECO:0000256" key="9">
    <source>
        <dbReference type="SAM" id="SignalP"/>
    </source>
</evidence>
<comment type="caution">
    <text evidence="11">The sequence shown here is derived from an EMBL/GenBank/DDBJ whole genome shotgun (WGS) entry which is preliminary data.</text>
</comment>
<keyword evidence="5" id="KW-0165">Cleavage on pair of basic residues</keyword>
<evidence type="ECO:0000256" key="1">
    <source>
        <dbReference type="ARBA" id="ARBA00003524"/>
    </source>
</evidence>
<protein>
    <recommendedName>
        <fullName evidence="10">Somatostatin/Cortistatin C-terminal domain-containing protein</fullName>
    </recommendedName>
</protein>
<evidence type="ECO:0000256" key="8">
    <source>
        <dbReference type="PIRSR" id="PIRSR001814-1"/>
    </source>
</evidence>
<dbReference type="PANTHER" id="PTHR10558:SF2">
    <property type="entry name" value="SOMATOSTATIN"/>
    <property type="match status" value="1"/>
</dbReference>